<dbReference type="Proteomes" id="UP000887300">
    <property type="component" value="Unassembled WGS sequence"/>
</dbReference>
<dbReference type="RefSeq" id="WP_215886023.1">
    <property type="nucleotide sequence ID" value="NZ_CP134225.1"/>
</dbReference>
<evidence type="ECO:0000313" key="1">
    <source>
        <dbReference type="EMBL" id="MBU2723901.1"/>
    </source>
</evidence>
<name>A0A8X8GDG7_ACIFI</name>
<dbReference type="EMBL" id="JABBHS010000359">
    <property type="protein sequence ID" value="MBU2723901.1"/>
    <property type="molecule type" value="Genomic_DNA"/>
</dbReference>
<protein>
    <submittedName>
        <fullName evidence="1">Uncharacterized protein</fullName>
    </submittedName>
</protein>
<organism evidence="1 2">
    <name type="scientific">Acidithiobacillus ferridurans</name>
    <dbReference type="NCBI Taxonomy" id="1232575"/>
    <lineage>
        <taxon>Bacteria</taxon>
        <taxon>Pseudomonadati</taxon>
        <taxon>Pseudomonadota</taxon>
        <taxon>Acidithiobacillia</taxon>
        <taxon>Acidithiobacillales</taxon>
        <taxon>Acidithiobacillaceae</taxon>
        <taxon>Acidithiobacillus</taxon>
    </lineage>
</organism>
<dbReference type="AlphaFoldDB" id="A0A8X8GDG7"/>
<comment type="caution">
    <text evidence="1">The sequence shown here is derived from an EMBL/GenBank/DDBJ whole genome shotgun (WGS) entry which is preliminary data.</text>
</comment>
<gene>
    <name evidence="1" type="ORF">HF568_11965</name>
</gene>
<accession>A0A8X8GDG7</accession>
<evidence type="ECO:0000313" key="2">
    <source>
        <dbReference type="Proteomes" id="UP000887300"/>
    </source>
</evidence>
<reference evidence="1" key="1">
    <citation type="journal article" date="2021" name="ISME J.">
        <title>Genomic evolution of the class Acidithiobacillia: deep-branching Proteobacteria living in extreme acidic conditions.</title>
        <authorList>
            <person name="Moya-Beltran A."/>
            <person name="Beard S."/>
            <person name="Rojas-Villalobos C."/>
            <person name="Issotta F."/>
            <person name="Gallardo Y."/>
            <person name="Ulloa R."/>
            <person name="Giaveno A."/>
            <person name="Degli Esposti M."/>
            <person name="Johnson D.B."/>
            <person name="Quatrini R."/>
        </authorList>
    </citation>
    <scope>NUCLEOTIDE SEQUENCE</scope>
    <source>
        <strain evidence="1">DSM 583</strain>
    </source>
</reference>
<proteinExistence type="predicted"/>
<sequence length="238" mass="26917">MDRQGRAVRGVRIYLPKEQVEMRAYLPIPISLHNQETCRKADRWINPVFDAHYTMRVWGLWLRRTQPKPVGTGLKQAREVRDDPESAIRFSHTRSEDNALNRVLPDGTLSDLMADTQAAIEVAYTLAMNAVGEMAASVLEPFPVLGDDQIPQYTNRLEFTAAVSSAEDRRFLSLLIHADALMIRAEGLYLAGLIDAEILGDVSVNMDAILETCATEVTRVIHQMAIAFTRRNRHERLF</sequence>